<feature type="compositionally biased region" description="Low complexity" evidence="1">
    <location>
        <begin position="128"/>
        <end position="139"/>
    </location>
</feature>
<geneLocation type="plasmid" evidence="3">
    <name>pmdjk44.1</name>
</geneLocation>
<feature type="region of interest" description="Disordered" evidence="1">
    <location>
        <begin position="119"/>
        <end position="145"/>
    </location>
</feature>
<dbReference type="Proteomes" id="UP000195880">
    <property type="component" value="Plasmid pMDJK44.1"/>
</dbReference>
<evidence type="ECO:0000256" key="1">
    <source>
        <dbReference type="SAM" id="MobiDB-lite"/>
    </source>
</evidence>
<keyword evidence="2" id="KW-0614">Plasmid</keyword>
<accession>A0A291W3G1</accession>
<feature type="compositionally biased region" description="Pro residues" evidence="1">
    <location>
        <begin position="94"/>
        <end position="105"/>
    </location>
</feature>
<organism evidence="2 3">
    <name type="scientific">Streptomyces alboflavus</name>
    <dbReference type="NCBI Taxonomy" id="67267"/>
    <lineage>
        <taxon>Bacteria</taxon>
        <taxon>Bacillati</taxon>
        <taxon>Actinomycetota</taxon>
        <taxon>Actinomycetes</taxon>
        <taxon>Kitasatosporales</taxon>
        <taxon>Streptomycetaceae</taxon>
        <taxon>Streptomyces</taxon>
    </lineage>
</organism>
<evidence type="ECO:0000313" key="3">
    <source>
        <dbReference type="Proteomes" id="UP000195880"/>
    </source>
</evidence>
<dbReference type="EMBL" id="CP023976">
    <property type="protein sequence ID" value="ATM24665.1"/>
    <property type="molecule type" value="Genomic_DNA"/>
</dbReference>
<dbReference type="RefSeq" id="WP_100112487.1">
    <property type="nucleotide sequence ID" value="NZ_CP023976.1"/>
</dbReference>
<dbReference type="OrthoDB" id="9965602at2"/>
<proteinExistence type="predicted"/>
<sequence>MPPETLPELIHRLVADPARGRDWVERELGYAPGVIDEYLAAYAEDLARRHPLTGPPTAPGLLTSRGPMTRAELARHLRTRHDTLTRALSNDPKAPQPVPGRKPPVWPYAEVYAWWPNRRRRGQRGPARRTALAAAPATPEEGSAP</sequence>
<dbReference type="AlphaFoldDB" id="A0A291W3G1"/>
<evidence type="ECO:0000313" key="2">
    <source>
        <dbReference type="EMBL" id="ATM24665.1"/>
    </source>
</evidence>
<dbReference type="KEGG" id="salf:SMD44_p10166"/>
<keyword evidence="3" id="KW-1185">Reference proteome</keyword>
<gene>
    <name evidence="2" type="ORF">SMD44_p10166</name>
</gene>
<protein>
    <submittedName>
        <fullName evidence="2">Uncharacterized protein</fullName>
    </submittedName>
</protein>
<feature type="region of interest" description="Disordered" evidence="1">
    <location>
        <begin position="84"/>
        <end position="105"/>
    </location>
</feature>
<reference evidence="2 3" key="1">
    <citation type="submission" date="2017-10" db="EMBL/GenBank/DDBJ databases">
        <title>Streptomyces alboflavus Genome sequencing and assembly.</title>
        <authorList>
            <person name="Wang Y."/>
            <person name="Du B."/>
            <person name="Ding Y."/>
            <person name="Liu H."/>
            <person name="Hou Q."/>
            <person name="Liu K."/>
            <person name="Wang C."/>
            <person name="Yao L."/>
        </authorList>
    </citation>
    <scope>NUCLEOTIDE SEQUENCE [LARGE SCALE GENOMIC DNA]</scope>
    <source>
        <strain evidence="2 3">MDJK44</strain>
        <plasmid evidence="3">Plasmid pmdjk44.1</plasmid>
    </source>
</reference>
<name>A0A291W3G1_9ACTN</name>